<dbReference type="EMBL" id="BAYX01000011">
    <property type="protein sequence ID" value="GAJ95305.1"/>
    <property type="molecule type" value="Genomic_DNA"/>
</dbReference>
<accession>A0AA87U6Q8</accession>
<dbReference type="PANTHER" id="PTHR30543:SF21">
    <property type="entry name" value="NAD(P)H-DEPENDENT FMN REDUCTASE LOT6"/>
    <property type="match status" value="1"/>
</dbReference>
<dbReference type="RefSeq" id="WP_034515971.1">
    <property type="nucleotide sequence ID" value="NZ_BAYX01000011.1"/>
</dbReference>
<dbReference type="InterPro" id="IPR005025">
    <property type="entry name" value="FMN_Rdtase-like_dom"/>
</dbReference>
<dbReference type="GO" id="GO:0005829">
    <property type="term" value="C:cytosol"/>
    <property type="evidence" value="ECO:0007669"/>
    <property type="project" value="TreeGrafter"/>
</dbReference>
<comment type="caution">
    <text evidence="2">The sequence shown here is derived from an EMBL/GenBank/DDBJ whole genome shotgun (WGS) entry which is preliminary data.</text>
</comment>
<organism evidence="2 3">
    <name type="scientific">Rhizobium rhizogenes NBRC 13257</name>
    <dbReference type="NCBI Taxonomy" id="1220581"/>
    <lineage>
        <taxon>Bacteria</taxon>
        <taxon>Pseudomonadati</taxon>
        <taxon>Pseudomonadota</taxon>
        <taxon>Alphaproteobacteria</taxon>
        <taxon>Hyphomicrobiales</taxon>
        <taxon>Rhizobiaceae</taxon>
        <taxon>Rhizobium/Agrobacterium group</taxon>
        <taxon>Rhizobium</taxon>
    </lineage>
</organism>
<dbReference type="GO" id="GO:0016491">
    <property type="term" value="F:oxidoreductase activity"/>
    <property type="evidence" value="ECO:0007669"/>
    <property type="project" value="InterPro"/>
</dbReference>
<feature type="domain" description="NADPH-dependent FMN reductase-like" evidence="1">
    <location>
        <begin position="1"/>
        <end position="149"/>
    </location>
</feature>
<dbReference type="GeneID" id="86851950"/>
<dbReference type="AlphaFoldDB" id="A0AA87U6Q8"/>
<gene>
    <name evidence="2" type="ORF">RRH01S_11_02130</name>
</gene>
<name>A0AA87U6Q8_RHIRH</name>
<dbReference type="InterPro" id="IPR050712">
    <property type="entry name" value="NAD(P)H-dep_reductase"/>
</dbReference>
<evidence type="ECO:0000259" key="1">
    <source>
        <dbReference type="Pfam" id="PF03358"/>
    </source>
</evidence>
<dbReference type="InterPro" id="IPR029039">
    <property type="entry name" value="Flavoprotein-like_sf"/>
</dbReference>
<proteinExistence type="predicted"/>
<dbReference type="SUPFAM" id="SSF52218">
    <property type="entry name" value="Flavoproteins"/>
    <property type="match status" value="1"/>
</dbReference>
<dbReference type="Pfam" id="PF03358">
    <property type="entry name" value="FMN_red"/>
    <property type="match status" value="1"/>
</dbReference>
<evidence type="ECO:0000313" key="2">
    <source>
        <dbReference type="EMBL" id="GAJ95305.1"/>
    </source>
</evidence>
<dbReference type="Proteomes" id="UP000026941">
    <property type="component" value="Unassembled WGS sequence"/>
</dbReference>
<evidence type="ECO:0000313" key="3">
    <source>
        <dbReference type="Proteomes" id="UP000026941"/>
    </source>
</evidence>
<dbReference type="PANTHER" id="PTHR30543">
    <property type="entry name" value="CHROMATE REDUCTASE"/>
    <property type="match status" value="1"/>
</dbReference>
<sequence length="186" mass="19799">MKILGISGSLRKGSFNTALLHAAVELAPAGVEFMAATIHGVPLYDADLETAEGIPEKVTELKELAAAADGLILFTPEYNNSLPGVFKNAIDWMSRPSDDIARIFKAKPVAILGASPGNFGTILSQNAWLPVLRTLGTNPWFGGRLMVSRAGSVFDAEGKIIDEKVKHNLAAFIEGFAAFVEGTKNT</sequence>
<dbReference type="Gene3D" id="3.40.50.360">
    <property type="match status" value="1"/>
</dbReference>
<dbReference type="GO" id="GO:0010181">
    <property type="term" value="F:FMN binding"/>
    <property type="evidence" value="ECO:0007669"/>
    <property type="project" value="TreeGrafter"/>
</dbReference>
<reference evidence="2 3" key="1">
    <citation type="submission" date="2014-05" db="EMBL/GenBank/DDBJ databases">
        <title>Whole genome shotgun sequence of Rhizobium rhizogenes NBRC 13257.</title>
        <authorList>
            <person name="Katano-Makiyama Y."/>
            <person name="Hosoyama A."/>
            <person name="Hashimoto M."/>
            <person name="Hosoyama Y."/>
            <person name="Noguchi M."/>
            <person name="Tsuchikane K."/>
            <person name="Kimura A."/>
            <person name="Ohji S."/>
            <person name="Ichikawa N."/>
            <person name="Yamazoe A."/>
            <person name="Fujita N."/>
        </authorList>
    </citation>
    <scope>NUCLEOTIDE SEQUENCE [LARGE SCALE GENOMIC DNA]</scope>
    <source>
        <strain evidence="2 3">NBRC 13257</strain>
    </source>
</reference>
<protein>
    <submittedName>
        <fullName evidence="2">Oxidoreductase</fullName>
    </submittedName>
</protein>